<accession>A0A445CH02</accession>
<dbReference type="OrthoDB" id="153872at2759"/>
<comment type="subcellular location">
    <subcellularLocation>
        <location evidence="1 3">Nucleus</location>
    </subcellularLocation>
</comment>
<protein>
    <recommendedName>
        <fullName evidence="4">CCT domain-containing protein</fullName>
    </recommendedName>
</protein>
<evidence type="ECO:0000313" key="6">
    <source>
        <dbReference type="Proteomes" id="UP000289738"/>
    </source>
</evidence>
<dbReference type="AlphaFoldDB" id="A0A445CH02"/>
<dbReference type="InterPro" id="IPR045281">
    <property type="entry name" value="CONSTANS-like"/>
</dbReference>
<evidence type="ECO:0000256" key="2">
    <source>
        <dbReference type="ARBA" id="ARBA00023242"/>
    </source>
</evidence>
<evidence type="ECO:0000256" key="3">
    <source>
        <dbReference type="PROSITE-ProRule" id="PRU00357"/>
    </source>
</evidence>
<dbReference type="Pfam" id="PF06203">
    <property type="entry name" value="CCT"/>
    <property type="match status" value="1"/>
</dbReference>
<dbReference type="Proteomes" id="UP000289738">
    <property type="component" value="Chromosome A07"/>
</dbReference>
<name>A0A445CH02_ARAHY</name>
<evidence type="ECO:0000259" key="4">
    <source>
        <dbReference type="PROSITE" id="PS51017"/>
    </source>
</evidence>
<proteinExistence type="predicted"/>
<keyword evidence="2 3" id="KW-0539">Nucleus</keyword>
<sequence length="296" mass="33703">MPLSTMASSIPHHQFYSNYTFTTDLVDFPYHAPNNNNNNASSIIMDNFAIWGSGQDCFFINNHNNTTNSLIIDNEALDCDAMNSSSWVVPSFAEQLGGGGVLSDMAVPAISDCKMGFYGGATAGFQDFSSGYRSGLGDFGEECCGFKEDIKPPTYSNATRENWGIQGNQMPAIEEPNIKVGRYSEEERKERILRYLKKRNQRNFNKTIKYACRKTLADRRVRVRGRFARNNELLCEEDMATKKNENHHHHHHHHDLKEEFYGGESIQFQLKNDEEDWLQEAMASLVYLSHSSPEDM</sequence>
<dbReference type="STRING" id="3818.A0A445CH02"/>
<dbReference type="GO" id="GO:0005634">
    <property type="term" value="C:nucleus"/>
    <property type="evidence" value="ECO:0007669"/>
    <property type="project" value="UniProtKB-SubCell"/>
</dbReference>
<dbReference type="PANTHER" id="PTHR31319:SF110">
    <property type="entry name" value="CCT MOTIF FAMILY PROTEIN"/>
    <property type="match status" value="1"/>
</dbReference>
<dbReference type="EMBL" id="SDMP01000007">
    <property type="protein sequence ID" value="RYR50201.1"/>
    <property type="molecule type" value="Genomic_DNA"/>
</dbReference>
<organism evidence="5 6">
    <name type="scientific">Arachis hypogaea</name>
    <name type="common">Peanut</name>
    <dbReference type="NCBI Taxonomy" id="3818"/>
    <lineage>
        <taxon>Eukaryota</taxon>
        <taxon>Viridiplantae</taxon>
        <taxon>Streptophyta</taxon>
        <taxon>Embryophyta</taxon>
        <taxon>Tracheophyta</taxon>
        <taxon>Spermatophyta</taxon>
        <taxon>Magnoliopsida</taxon>
        <taxon>eudicotyledons</taxon>
        <taxon>Gunneridae</taxon>
        <taxon>Pentapetalae</taxon>
        <taxon>rosids</taxon>
        <taxon>fabids</taxon>
        <taxon>Fabales</taxon>
        <taxon>Fabaceae</taxon>
        <taxon>Papilionoideae</taxon>
        <taxon>50 kb inversion clade</taxon>
        <taxon>dalbergioids sensu lato</taxon>
        <taxon>Dalbergieae</taxon>
        <taxon>Pterocarpus clade</taxon>
        <taxon>Arachis</taxon>
    </lineage>
</organism>
<dbReference type="PROSITE" id="PS51017">
    <property type="entry name" value="CCT"/>
    <property type="match status" value="1"/>
</dbReference>
<evidence type="ECO:0000256" key="1">
    <source>
        <dbReference type="ARBA" id="ARBA00004123"/>
    </source>
</evidence>
<keyword evidence="6" id="KW-1185">Reference proteome</keyword>
<dbReference type="Gramene" id="arahy.Tifrunner.gnm2.ann2.Ah07g284500.1">
    <property type="protein sequence ID" value="arahy.Tifrunner.gnm2.ann2.Ah07g284500.1-CDS"/>
    <property type="gene ID" value="arahy.Tifrunner.gnm2.ann2.Ah07g284500"/>
</dbReference>
<reference evidence="5 6" key="1">
    <citation type="submission" date="2019-01" db="EMBL/GenBank/DDBJ databases">
        <title>Sequencing of cultivated peanut Arachis hypogaea provides insights into genome evolution and oil improvement.</title>
        <authorList>
            <person name="Chen X."/>
        </authorList>
    </citation>
    <scope>NUCLEOTIDE SEQUENCE [LARGE SCALE GENOMIC DNA]</scope>
    <source>
        <strain evidence="6">cv. Fuhuasheng</strain>
        <strain evidence="5">GDAAS-fuhuasheng2018</strain>
        <tissue evidence="5">Leaves</tissue>
    </source>
</reference>
<feature type="domain" description="CCT" evidence="4">
    <location>
        <begin position="188"/>
        <end position="230"/>
    </location>
</feature>
<dbReference type="InterPro" id="IPR010402">
    <property type="entry name" value="CCT_domain"/>
</dbReference>
<dbReference type="GO" id="GO:0009909">
    <property type="term" value="P:regulation of flower development"/>
    <property type="evidence" value="ECO:0007669"/>
    <property type="project" value="InterPro"/>
</dbReference>
<dbReference type="EMBL" id="SDMP01000007">
    <property type="protein sequence ID" value="RYR50200.1"/>
    <property type="molecule type" value="Genomic_DNA"/>
</dbReference>
<comment type="caution">
    <text evidence="5">The sequence shown here is derived from an EMBL/GenBank/DDBJ whole genome shotgun (WGS) entry which is preliminary data.</text>
</comment>
<dbReference type="SMR" id="A0A445CH02"/>
<dbReference type="PANTHER" id="PTHR31319">
    <property type="entry name" value="ZINC FINGER PROTEIN CONSTANS-LIKE 4"/>
    <property type="match status" value="1"/>
</dbReference>
<dbReference type="GO" id="GO:0003700">
    <property type="term" value="F:DNA-binding transcription factor activity"/>
    <property type="evidence" value="ECO:0007669"/>
    <property type="project" value="TreeGrafter"/>
</dbReference>
<gene>
    <name evidence="5" type="ORF">Ahy_A07g036789</name>
</gene>
<evidence type="ECO:0000313" key="5">
    <source>
        <dbReference type="EMBL" id="RYR50201.1"/>
    </source>
</evidence>